<dbReference type="PANTHER" id="PTHR34145">
    <property type="entry name" value="OS02G0105600 PROTEIN"/>
    <property type="match status" value="1"/>
</dbReference>
<dbReference type="SUPFAM" id="SSF81383">
    <property type="entry name" value="F-box domain"/>
    <property type="match status" value="1"/>
</dbReference>
<keyword evidence="2" id="KW-1185">Reference proteome</keyword>
<protein>
    <submittedName>
        <fullName evidence="3">F-box protein At1g49610</fullName>
    </submittedName>
</protein>
<accession>A0ABM1GLA5</accession>
<name>A0ABM1GLA5_SOLPN</name>
<dbReference type="InterPro" id="IPR001810">
    <property type="entry name" value="F-box_dom"/>
</dbReference>
<evidence type="ECO:0000259" key="1">
    <source>
        <dbReference type="PROSITE" id="PS50181"/>
    </source>
</evidence>
<dbReference type="InterPro" id="IPR036047">
    <property type="entry name" value="F-box-like_dom_sf"/>
</dbReference>
<evidence type="ECO:0000313" key="2">
    <source>
        <dbReference type="Proteomes" id="UP000694930"/>
    </source>
</evidence>
<dbReference type="Pfam" id="PF00646">
    <property type="entry name" value="F-box"/>
    <property type="match status" value="1"/>
</dbReference>
<evidence type="ECO:0000313" key="3">
    <source>
        <dbReference type="RefSeq" id="XP_015072781.1"/>
    </source>
</evidence>
<feature type="domain" description="F-box" evidence="1">
    <location>
        <begin position="19"/>
        <end position="55"/>
    </location>
</feature>
<organism evidence="2 3">
    <name type="scientific">Solanum pennellii</name>
    <name type="common">Tomato</name>
    <name type="synonym">Lycopersicon pennellii</name>
    <dbReference type="NCBI Taxonomy" id="28526"/>
    <lineage>
        <taxon>Eukaryota</taxon>
        <taxon>Viridiplantae</taxon>
        <taxon>Streptophyta</taxon>
        <taxon>Embryophyta</taxon>
        <taxon>Tracheophyta</taxon>
        <taxon>Spermatophyta</taxon>
        <taxon>Magnoliopsida</taxon>
        <taxon>eudicotyledons</taxon>
        <taxon>Gunneridae</taxon>
        <taxon>Pentapetalae</taxon>
        <taxon>asterids</taxon>
        <taxon>lamiids</taxon>
        <taxon>Solanales</taxon>
        <taxon>Solanaceae</taxon>
        <taxon>Solanoideae</taxon>
        <taxon>Solaneae</taxon>
        <taxon>Solanum</taxon>
        <taxon>Solanum subgen. Lycopersicon</taxon>
    </lineage>
</organism>
<reference evidence="3" key="2">
    <citation type="submission" date="2025-08" db="UniProtKB">
        <authorList>
            <consortium name="RefSeq"/>
        </authorList>
    </citation>
    <scope>IDENTIFICATION</scope>
</reference>
<dbReference type="Proteomes" id="UP000694930">
    <property type="component" value="Chromosome 4"/>
</dbReference>
<dbReference type="SUPFAM" id="SSF52058">
    <property type="entry name" value="L domain-like"/>
    <property type="match status" value="1"/>
</dbReference>
<dbReference type="InterPro" id="IPR053772">
    <property type="entry name" value="At1g61320/At1g61330-like"/>
</dbReference>
<dbReference type="PANTHER" id="PTHR34145:SF68">
    <property type="entry name" value="FBD DOMAIN-CONTAINING PROTEIN"/>
    <property type="match status" value="1"/>
</dbReference>
<proteinExistence type="predicted"/>
<dbReference type="Pfam" id="PF08387">
    <property type="entry name" value="FBD"/>
    <property type="match status" value="1"/>
</dbReference>
<dbReference type="InterPro" id="IPR053781">
    <property type="entry name" value="F-box_AtFBL13-like"/>
</dbReference>
<gene>
    <name evidence="3" type="primary">LOC107017004</name>
</gene>
<sequence length="430" mass="49912">MGKKRQRRSVLKKGVCIAEDRISQLPDEILVYILSSLTVEEASYTSILSRRWRSLWTCIDRLDFDATEPLDEVASKYKLRKKYLRWVNSTLQMCKEQTLSQFRICFDLDKYAQYDIDKWLEFAFSRKVQRLELDLRIEEDYPRDFNNCYAFPARLLGLGDSAHSSSSKPHSDKLQIHPLVQQNFKSLKMLLLKSVNVTGQVLEFFLHNCPFIETMVVHESGTLVNLEVVGPSLKLRHLEIWYCRNVESLKICDTNLVTLGTSSGRLEVLTLDACFSLEELEHYNFPILAKLKKFVFITFRCTLRWKGQSLLGCTSIIRAAPQLKEFEIQIMTSSLLTEKRKCKKGIRWPLPHLKVVKLWGIYSGVLNLELVRYFLENAVALEKVIIDPTEPIFCPHPLTPENIKVLQTSRNRAKLQLEREVPQAIELVIL</sequence>
<dbReference type="CDD" id="cd22160">
    <property type="entry name" value="F-box_AtFBL13-like"/>
    <property type="match status" value="1"/>
</dbReference>
<dbReference type="GeneID" id="107017004"/>
<dbReference type="RefSeq" id="XP_015072781.1">
    <property type="nucleotide sequence ID" value="XM_015217295.1"/>
</dbReference>
<reference evidence="2" key="1">
    <citation type="journal article" date="2014" name="Nat. Genet.">
        <title>The genome of the stress-tolerant wild tomato species Solanum pennellii.</title>
        <authorList>
            <person name="Bolger A."/>
            <person name="Scossa F."/>
            <person name="Bolger M.E."/>
            <person name="Lanz C."/>
            <person name="Maumus F."/>
            <person name="Tohge T."/>
            <person name="Quesneville H."/>
            <person name="Alseekh S."/>
            <person name="Sorensen I."/>
            <person name="Lichtenstein G."/>
            <person name="Fich E.A."/>
            <person name="Conte M."/>
            <person name="Keller H."/>
            <person name="Schneeberger K."/>
            <person name="Schwacke R."/>
            <person name="Ofner I."/>
            <person name="Vrebalov J."/>
            <person name="Xu Y."/>
            <person name="Osorio S."/>
            <person name="Aflitos S.A."/>
            <person name="Schijlen E."/>
            <person name="Jimenez-Gomez J.M."/>
            <person name="Ryngajllo M."/>
            <person name="Kimura S."/>
            <person name="Kumar R."/>
            <person name="Koenig D."/>
            <person name="Headland L.R."/>
            <person name="Maloof J.N."/>
            <person name="Sinha N."/>
            <person name="van Ham R.C."/>
            <person name="Lankhorst R.K."/>
            <person name="Mao L."/>
            <person name="Vogel A."/>
            <person name="Arsova B."/>
            <person name="Panstruga R."/>
            <person name="Fei Z."/>
            <person name="Rose J.K."/>
            <person name="Zamir D."/>
            <person name="Carrari F."/>
            <person name="Giovannoni J.J."/>
            <person name="Weigel D."/>
            <person name="Usadel B."/>
            <person name="Fernie A.R."/>
        </authorList>
    </citation>
    <scope>NUCLEOTIDE SEQUENCE [LARGE SCALE GENOMIC DNA]</scope>
    <source>
        <strain evidence="2">cv. LA0716</strain>
    </source>
</reference>
<dbReference type="Pfam" id="PF23622">
    <property type="entry name" value="LRR_At1g61320_AtMIF1"/>
    <property type="match status" value="1"/>
</dbReference>
<dbReference type="PROSITE" id="PS50181">
    <property type="entry name" value="FBOX"/>
    <property type="match status" value="1"/>
</dbReference>
<dbReference type="InterPro" id="IPR055357">
    <property type="entry name" value="LRR_At1g61320_AtMIF1"/>
</dbReference>
<dbReference type="InterPro" id="IPR006566">
    <property type="entry name" value="FBD"/>
</dbReference>
<dbReference type="InterPro" id="IPR032675">
    <property type="entry name" value="LRR_dom_sf"/>
</dbReference>
<dbReference type="Gene3D" id="3.80.10.10">
    <property type="entry name" value="Ribonuclease Inhibitor"/>
    <property type="match status" value="1"/>
</dbReference>
<dbReference type="Gene3D" id="1.20.1280.50">
    <property type="match status" value="1"/>
</dbReference>